<dbReference type="AlphaFoldDB" id="A0AAF0XT90"/>
<dbReference type="InterPro" id="IPR038765">
    <property type="entry name" value="Papain-like_cys_pep_sf"/>
</dbReference>
<dbReference type="SUPFAM" id="SSF54001">
    <property type="entry name" value="Cysteine proteinases"/>
    <property type="match status" value="1"/>
</dbReference>
<evidence type="ECO:0008006" key="3">
    <source>
        <dbReference type="Google" id="ProtNLM"/>
    </source>
</evidence>
<dbReference type="EMBL" id="CP093350">
    <property type="protein sequence ID" value="WOH12912.1"/>
    <property type="molecule type" value="Genomic_DNA"/>
</dbReference>
<name>A0AAF0XT90_DAUCS</name>
<accession>A0AAF0XT90</accession>
<evidence type="ECO:0000313" key="1">
    <source>
        <dbReference type="EMBL" id="WOH12912.1"/>
    </source>
</evidence>
<evidence type="ECO:0000313" key="2">
    <source>
        <dbReference type="Proteomes" id="UP000077755"/>
    </source>
</evidence>
<reference evidence="1" key="2">
    <citation type="submission" date="2022-03" db="EMBL/GenBank/DDBJ databases">
        <title>Draft title - Genomic analysis of global carrot germplasm unveils the trajectory of domestication and the origin of high carotenoid orange carrot.</title>
        <authorList>
            <person name="Iorizzo M."/>
            <person name="Ellison S."/>
            <person name="Senalik D."/>
            <person name="Macko-Podgorni A."/>
            <person name="Grzebelus D."/>
            <person name="Bostan H."/>
            <person name="Rolling W."/>
            <person name="Curaba J."/>
            <person name="Simon P."/>
        </authorList>
    </citation>
    <scope>NUCLEOTIDE SEQUENCE</scope>
    <source>
        <tissue evidence="1">Leaf</tissue>
    </source>
</reference>
<proteinExistence type="predicted"/>
<protein>
    <recommendedName>
        <fullName evidence="3">Ubiquitin-like protease family profile domain-containing protein</fullName>
    </recommendedName>
</protein>
<keyword evidence="2" id="KW-1185">Reference proteome</keyword>
<organism evidence="1 2">
    <name type="scientific">Daucus carota subsp. sativus</name>
    <name type="common">Carrot</name>
    <dbReference type="NCBI Taxonomy" id="79200"/>
    <lineage>
        <taxon>Eukaryota</taxon>
        <taxon>Viridiplantae</taxon>
        <taxon>Streptophyta</taxon>
        <taxon>Embryophyta</taxon>
        <taxon>Tracheophyta</taxon>
        <taxon>Spermatophyta</taxon>
        <taxon>Magnoliopsida</taxon>
        <taxon>eudicotyledons</taxon>
        <taxon>Gunneridae</taxon>
        <taxon>Pentapetalae</taxon>
        <taxon>asterids</taxon>
        <taxon>campanulids</taxon>
        <taxon>Apiales</taxon>
        <taxon>Apiaceae</taxon>
        <taxon>Apioideae</taxon>
        <taxon>Scandiceae</taxon>
        <taxon>Daucinae</taxon>
        <taxon>Daucus</taxon>
        <taxon>Daucus sect. Daucus</taxon>
    </lineage>
</organism>
<reference evidence="1" key="1">
    <citation type="journal article" date="2016" name="Nat. Genet.">
        <title>A high-quality carrot genome assembly provides new insights into carotenoid accumulation and asterid genome evolution.</title>
        <authorList>
            <person name="Iorizzo M."/>
            <person name="Ellison S."/>
            <person name="Senalik D."/>
            <person name="Zeng P."/>
            <person name="Satapoomin P."/>
            <person name="Huang J."/>
            <person name="Bowman M."/>
            <person name="Iovene M."/>
            <person name="Sanseverino W."/>
            <person name="Cavagnaro P."/>
            <person name="Yildiz M."/>
            <person name="Macko-Podgorni A."/>
            <person name="Moranska E."/>
            <person name="Grzebelus E."/>
            <person name="Grzebelus D."/>
            <person name="Ashrafi H."/>
            <person name="Zheng Z."/>
            <person name="Cheng S."/>
            <person name="Spooner D."/>
            <person name="Van Deynze A."/>
            <person name="Simon P."/>
        </authorList>
    </citation>
    <scope>NUCLEOTIDE SEQUENCE</scope>
    <source>
        <tissue evidence="1">Leaf</tissue>
    </source>
</reference>
<sequence length="238" mass="28104">MPIIYIIMQVPEFETPDESNQNHLKKEFGETLDKGKQLFPESDKMKEYEQRFEEMTTGRIEIFLWNNVTCLKHHIQSLQIGKEVLFHVVDAYTSILNEDEKFRAAESPYRFFCSTMVTIFFPIFSGNHFYLICFNLRKICVDIIDNRSGDRVDIMYDGIPEALQENFGLYMAQKSPRKIKFLNNAPVERLEMKWRTSNKNVDSGVFVMHHMETYMGYTLRNWDCKFAAEVGCKTNFCF</sequence>
<gene>
    <name evidence="1" type="ORF">DCAR_0832421</name>
</gene>
<dbReference type="Gene3D" id="3.40.395.10">
    <property type="entry name" value="Adenoviral Proteinase, Chain A"/>
    <property type="match status" value="1"/>
</dbReference>
<dbReference type="Proteomes" id="UP000077755">
    <property type="component" value="Chromosome 8"/>
</dbReference>